<protein>
    <submittedName>
        <fullName evidence="2">Uncharacterized protein</fullName>
    </submittedName>
</protein>
<comment type="caution">
    <text evidence="2">The sequence shown here is derived from an EMBL/GenBank/DDBJ whole genome shotgun (WGS) entry which is preliminary data.</text>
</comment>
<dbReference type="Proteomes" id="UP000218231">
    <property type="component" value="Unassembled WGS sequence"/>
</dbReference>
<gene>
    <name evidence="2" type="ORF">WR25_11431</name>
</gene>
<organism evidence="2 3">
    <name type="scientific">Diploscapter pachys</name>
    <dbReference type="NCBI Taxonomy" id="2018661"/>
    <lineage>
        <taxon>Eukaryota</taxon>
        <taxon>Metazoa</taxon>
        <taxon>Ecdysozoa</taxon>
        <taxon>Nematoda</taxon>
        <taxon>Chromadorea</taxon>
        <taxon>Rhabditida</taxon>
        <taxon>Rhabditina</taxon>
        <taxon>Rhabditomorpha</taxon>
        <taxon>Rhabditoidea</taxon>
        <taxon>Rhabditidae</taxon>
        <taxon>Diploscapter</taxon>
    </lineage>
</organism>
<evidence type="ECO:0000313" key="3">
    <source>
        <dbReference type="Proteomes" id="UP000218231"/>
    </source>
</evidence>
<sequence>MRRQIGEGTVGALPFGGPGAADATGPVCGGGHGVGPVVMGVEVDEVEDTSASGAPPCERGPPLPASPLVASDGMARRSQIVVGFRAGHHFLGDLFGALADRLFEAVGHFGVFAQNQLPDFSTRPAFTPRSRISPIFEMPSPYMMSNSTCLNGGATLFFTTFTRVVLPVTSSRSLIAPVRRMSRRTEA</sequence>
<keyword evidence="3" id="KW-1185">Reference proteome</keyword>
<evidence type="ECO:0000256" key="1">
    <source>
        <dbReference type="SAM" id="MobiDB-lite"/>
    </source>
</evidence>
<proteinExistence type="predicted"/>
<feature type="region of interest" description="Disordered" evidence="1">
    <location>
        <begin position="46"/>
        <end position="66"/>
    </location>
</feature>
<reference evidence="2 3" key="1">
    <citation type="journal article" date="2017" name="Curr. Biol.">
        <title>Genome architecture and evolution of a unichromosomal asexual nematode.</title>
        <authorList>
            <person name="Fradin H."/>
            <person name="Zegar C."/>
            <person name="Gutwein M."/>
            <person name="Lucas J."/>
            <person name="Kovtun M."/>
            <person name="Corcoran D."/>
            <person name="Baugh L.R."/>
            <person name="Kiontke K."/>
            <person name="Gunsalus K."/>
            <person name="Fitch D.H."/>
            <person name="Piano F."/>
        </authorList>
    </citation>
    <scope>NUCLEOTIDE SEQUENCE [LARGE SCALE GENOMIC DNA]</scope>
    <source>
        <strain evidence="2">PF1309</strain>
    </source>
</reference>
<evidence type="ECO:0000313" key="2">
    <source>
        <dbReference type="EMBL" id="PAV93082.1"/>
    </source>
</evidence>
<name>A0A2A2M3R7_9BILA</name>
<dbReference type="EMBL" id="LIAE01005743">
    <property type="protein sequence ID" value="PAV93082.1"/>
    <property type="molecule type" value="Genomic_DNA"/>
</dbReference>
<dbReference type="AlphaFoldDB" id="A0A2A2M3R7"/>
<accession>A0A2A2M3R7</accession>